<dbReference type="AlphaFoldDB" id="A0A165NRH6"/>
<dbReference type="Proteomes" id="UP000076727">
    <property type="component" value="Unassembled WGS sequence"/>
</dbReference>
<sequence>MQCVLPMLPHFTRTAARPSGGCLRPLMVSLTIVLRATARRRRSASVSVCTCTCTAVRVAPGSIGNSSGSEPHTCARQLRAPLPPRCHSN</sequence>
<evidence type="ECO:0000313" key="1">
    <source>
        <dbReference type="EMBL" id="KZT67280.1"/>
    </source>
</evidence>
<reference evidence="1 2" key="1">
    <citation type="journal article" date="2016" name="Mol. Biol. Evol.">
        <title>Comparative Genomics of Early-Diverging Mushroom-Forming Fungi Provides Insights into the Origins of Lignocellulose Decay Capabilities.</title>
        <authorList>
            <person name="Nagy L.G."/>
            <person name="Riley R."/>
            <person name="Tritt A."/>
            <person name="Adam C."/>
            <person name="Daum C."/>
            <person name="Floudas D."/>
            <person name="Sun H."/>
            <person name="Yadav J.S."/>
            <person name="Pangilinan J."/>
            <person name="Larsson K.H."/>
            <person name="Matsuura K."/>
            <person name="Barry K."/>
            <person name="Labutti K."/>
            <person name="Kuo R."/>
            <person name="Ohm R.A."/>
            <person name="Bhattacharya S.S."/>
            <person name="Shirouzu T."/>
            <person name="Yoshinaga Y."/>
            <person name="Martin F.M."/>
            <person name="Grigoriev I.V."/>
            <person name="Hibbett D.S."/>
        </authorList>
    </citation>
    <scope>NUCLEOTIDE SEQUENCE [LARGE SCALE GENOMIC DNA]</scope>
    <source>
        <strain evidence="1 2">L-15889</strain>
    </source>
</reference>
<organism evidence="1 2">
    <name type="scientific">Daedalea quercina L-15889</name>
    <dbReference type="NCBI Taxonomy" id="1314783"/>
    <lineage>
        <taxon>Eukaryota</taxon>
        <taxon>Fungi</taxon>
        <taxon>Dikarya</taxon>
        <taxon>Basidiomycota</taxon>
        <taxon>Agaricomycotina</taxon>
        <taxon>Agaricomycetes</taxon>
        <taxon>Polyporales</taxon>
        <taxon>Fomitopsis</taxon>
    </lineage>
</organism>
<proteinExistence type="predicted"/>
<protein>
    <submittedName>
        <fullName evidence="1">Uncharacterized protein</fullName>
    </submittedName>
</protein>
<name>A0A165NRH6_9APHY</name>
<dbReference type="EMBL" id="KV429078">
    <property type="protein sequence ID" value="KZT67280.1"/>
    <property type="molecule type" value="Genomic_DNA"/>
</dbReference>
<accession>A0A165NRH6</accession>
<keyword evidence="2" id="KW-1185">Reference proteome</keyword>
<evidence type="ECO:0000313" key="2">
    <source>
        <dbReference type="Proteomes" id="UP000076727"/>
    </source>
</evidence>
<gene>
    <name evidence="1" type="ORF">DAEQUDRAFT_402876</name>
</gene>